<dbReference type="Pfam" id="PF02412">
    <property type="entry name" value="TSP_3"/>
    <property type="match status" value="2"/>
</dbReference>
<name>A0A8J6XTD6_9BACT</name>
<protein>
    <submittedName>
        <fullName evidence="5">Right-handed parallel beta-helix repeat-containing protein</fullName>
    </submittedName>
</protein>
<dbReference type="InterPro" id="IPR006626">
    <property type="entry name" value="PbH1"/>
</dbReference>
<dbReference type="Gene3D" id="4.10.1080.10">
    <property type="entry name" value="TSP type-3 repeat"/>
    <property type="match status" value="1"/>
</dbReference>
<dbReference type="SMART" id="SM00710">
    <property type="entry name" value="PbH1"/>
    <property type="match status" value="8"/>
</dbReference>
<accession>A0A8J6XTD6</accession>
<dbReference type="Gene3D" id="2.160.20.10">
    <property type="entry name" value="Single-stranded right-handed beta-helix, Pectin lyase-like"/>
    <property type="match status" value="1"/>
</dbReference>
<dbReference type="InterPro" id="IPR012334">
    <property type="entry name" value="Pectin_lyas_fold"/>
</dbReference>
<evidence type="ECO:0000259" key="4">
    <source>
        <dbReference type="Pfam" id="PF13229"/>
    </source>
</evidence>
<dbReference type="GO" id="GO:0005509">
    <property type="term" value="F:calcium ion binding"/>
    <property type="evidence" value="ECO:0007669"/>
    <property type="project" value="InterPro"/>
</dbReference>
<evidence type="ECO:0000256" key="3">
    <source>
        <dbReference type="SAM" id="SignalP"/>
    </source>
</evidence>
<dbReference type="InterPro" id="IPR011050">
    <property type="entry name" value="Pectin_lyase_fold/virulence"/>
</dbReference>
<keyword evidence="1 3" id="KW-0732">Signal</keyword>
<dbReference type="InterPro" id="IPR003367">
    <property type="entry name" value="Thrombospondin_3-like_rpt"/>
</dbReference>
<dbReference type="NCBIfam" id="NF041518">
    <property type="entry name" value="choice_anch_Q"/>
    <property type="match status" value="1"/>
</dbReference>
<proteinExistence type="predicted"/>
<gene>
    <name evidence="5" type="ORF">IFK94_04950</name>
</gene>
<evidence type="ECO:0000313" key="5">
    <source>
        <dbReference type="EMBL" id="MBD3867458.1"/>
    </source>
</evidence>
<dbReference type="GO" id="GO:0007155">
    <property type="term" value="P:cell adhesion"/>
    <property type="evidence" value="ECO:0007669"/>
    <property type="project" value="InterPro"/>
</dbReference>
<dbReference type="SUPFAM" id="SSF51126">
    <property type="entry name" value="Pectin lyase-like"/>
    <property type="match status" value="1"/>
</dbReference>
<dbReference type="SUPFAM" id="SSF103647">
    <property type="entry name" value="TSP type-3 repeat"/>
    <property type="match status" value="1"/>
</dbReference>
<dbReference type="AlphaFoldDB" id="A0A8J6XTD6"/>
<dbReference type="InterPro" id="IPR028974">
    <property type="entry name" value="TSP_type-3_rpt"/>
</dbReference>
<evidence type="ECO:0000256" key="1">
    <source>
        <dbReference type="ARBA" id="ARBA00022729"/>
    </source>
</evidence>
<keyword evidence="2" id="KW-0106">Calcium</keyword>
<sequence>MVTPLRQIITSGILAFLVVLSALTPAQAQQTVYVDDDSTCPGTGTPGDPFCSIMDAVCDIQDVGGTVQVSPGYYNESIILFRDISIISTDGPAVTTIDGAGQQCYTRDCIVNPATTHCSTVIISSIDGVGPTNADRLEGFTITGGAGFFRDSGGSLPNLLVGGGIFVFGASSPTITNNEITGNILADSSNPEIWYGGGIYIHSNKFSFDPARPVITNNLIEGNIVDSQDGASESEVTYSLGGGIYVGYHSIPEIEGNTIRTNRTGDLNKLYQTAAGGGMAIYSLNTLPAAPTITRNIIVDNTGTDRGGAISGGPRYDGNLGVFTPAFGTISDNLMQYNTAGEGGGVKVGNVLFSLNNNTIVDNEADFGGGVSLGPTQNVGEEPTLANNIVALNYAEFGGGGLYVDTSEPVVRYNDFHGNLATVYMNPSEVGGDKTDPDYIGLNGNISVDPLFVDTTPGSEDFRLQAGSPAIDAGNNADASTLDLVGRPRVQDGDDSSTAEVDMGAYELDIDFDLDGIPNGTDPDDDNDGVDDVLDCDDFNASVASVPDPIGNTLLLDRAGADVTIAWGHVPQGRAANVYRGNFSVAETWLYDEICLITEVLDGQTVDNTEPLSNEGFYYFVTAVNSCGESVMGQYVSAGPVNPPVACAPVNGDFDTDGVKDLDDNCPLDANTTQTDLDHDFSGDLCDNCPASANQDQLDTDLDALGDVCDPDDDGDGTPDVDDCAPLDPNTATGPGEVTGLFVENSGLDALVSWNVEPTANRYDLAGGFMLDLAVTGDTSLATCLADDLSGTSWIDTRAAPSSGDAYYYVARGEEVCTGSYGIGQGGTARLMPVACP</sequence>
<dbReference type="PANTHER" id="PTHR10199">
    <property type="entry name" value="THROMBOSPONDIN"/>
    <property type="match status" value="1"/>
</dbReference>
<dbReference type="InterPro" id="IPR039448">
    <property type="entry name" value="Beta_helix"/>
</dbReference>
<evidence type="ECO:0000313" key="6">
    <source>
        <dbReference type="Proteomes" id="UP000648239"/>
    </source>
</evidence>
<dbReference type="Proteomes" id="UP000648239">
    <property type="component" value="Unassembled WGS sequence"/>
</dbReference>
<dbReference type="InterPro" id="IPR059226">
    <property type="entry name" value="Choice_anch_Q_dom"/>
</dbReference>
<feature type="domain" description="Right handed beta helix" evidence="4">
    <location>
        <begin position="162"/>
        <end position="305"/>
    </location>
</feature>
<dbReference type="EMBL" id="JACXWD010000010">
    <property type="protein sequence ID" value="MBD3867458.1"/>
    <property type="molecule type" value="Genomic_DNA"/>
</dbReference>
<evidence type="ECO:0000256" key="2">
    <source>
        <dbReference type="ARBA" id="ARBA00022837"/>
    </source>
</evidence>
<dbReference type="Pfam" id="PF13229">
    <property type="entry name" value="Beta_helix"/>
    <property type="match status" value="1"/>
</dbReference>
<reference evidence="5 6" key="1">
    <citation type="submission" date="2020-08" db="EMBL/GenBank/DDBJ databases">
        <title>Acidobacteriota in marine sediments use diverse sulfur dissimilation pathways.</title>
        <authorList>
            <person name="Wasmund K."/>
        </authorList>
    </citation>
    <scope>NUCLEOTIDE SEQUENCE [LARGE SCALE GENOMIC DNA]</scope>
    <source>
        <strain evidence="5">MAG AM4</strain>
    </source>
</reference>
<feature type="chain" id="PRO_5035315129" evidence="3">
    <location>
        <begin position="29"/>
        <end position="837"/>
    </location>
</feature>
<feature type="signal peptide" evidence="3">
    <location>
        <begin position="1"/>
        <end position="28"/>
    </location>
</feature>
<comment type="caution">
    <text evidence="5">The sequence shown here is derived from an EMBL/GenBank/DDBJ whole genome shotgun (WGS) entry which is preliminary data.</text>
</comment>
<organism evidence="5 6">
    <name type="scientific">Candidatus Polarisedimenticola svalbardensis</name>
    <dbReference type="NCBI Taxonomy" id="2886004"/>
    <lineage>
        <taxon>Bacteria</taxon>
        <taxon>Pseudomonadati</taxon>
        <taxon>Acidobacteriota</taxon>
        <taxon>Candidatus Polarisedimenticolia</taxon>
        <taxon>Candidatus Polarisedimenticolales</taxon>
        <taxon>Candidatus Polarisedimenticolaceae</taxon>
        <taxon>Candidatus Polarisedimenticola</taxon>
    </lineage>
</organism>